<proteinExistence type="predicted"/>
<evidence type="ECO:0000259" key="2">
    <source>
        <dbReference type="Pfam" id="PF01636"/>
    </source>
</evidence>
<dbReference type="GO" id="GO:0016740">
    <property type="term" value="F:transferase activity"/>
    <property type="evidence" value="ECO:0007669"/>
    <property type="project" value="UniProtKB-KW"/>
</dbReference>
<dbReference type="Gene3D" id="3.90.1200.10">
    <property type="match status" value="1"/>
</dbReference>
<dbReference type="Pfam" id="PF01636">
    <property type="entry name" value="APH"/>
    <property type="match status" value="1"/>
</dbReference>
<dbReference type="SUPFAM" id="SSF56112">
    <property type="entry name" value="Protein kinase-like (PK-like)"/>
    <property type="match status" value="1"/>
</dbReference>
<organism evidence="3 4">
    <name type="scientific">Pseudonocardia hierapolitana</name>
    <dbReference type="NCBI Taxonomy" id="1128676"/>
    <lineage>
        <taxon>Bacteria</taxon>
        <taxon>Bacillati</taxon>
        <taxon>Actinomycetota</taxon>
        <taxon>Actinomycetes</taxon>
        <taxon>Pseudonocardiales</taxon>
        <taxon>Pseudonocardiaceae</taxon>
        <taxon>Pseudonocardia</taxon>
    </lineage>
</organism>
<dbReference type="EMBL" id="VIWU01000001">
    <property type="protein sequence ID" value="TWF80083.1"/>
    <property type="molecule type" value="Genomic_DNA"/>
</dbReference>
<dbReference type="InterPro" id="IPR011009">
    <property type="entry name" value="Kinase-like_dom_sf"/>
</dbReference>
<dbReference type="AlphaFoldDB" id="A0A561SZ06"/>
<feature type="domain" description="Aminoglycoside phosphotransferase" evidence="2">
    <location>
        <begin position="8"/>
        <end position="183"/>
    </location>
</feature>
<name>A0A561SZ06_9PSEU</name>
<dbReference type="Proteomes" id="UP000321261">
    <property type="component" value="Unassembled WGS sequence"/>
</dbReference>
<accession>A0A561SZ06</accession>
<dbReference type="InterPro" id="IPR002575">
    <property type="entry name" value="Aminoglycoside_PTrfase"/>
</dbReference>
<keyword evidence="3" id="KW-0808">Transferase</keyword>
<reference evidence="3 4" key="1">
    <citation type="submission" date="2019-06" db="EMBL/GenBank/DDBJ databases">
        <title>Sequencing the genomes of 1000 actinobacteria strains.</title>
        <authorList>
            <person name="Klenk H.-P."/>
        </authorList>
    </citation>
    <scope>NUCLEOTIDE SEQUENCE [LARGE SCALE GENOMIC DNA]</scope>
    <source>
        <strain evidence="3 4">DSM 45671</strain>
    </source>
</reference>
<keyword evidence="4" id="KW-1185">Reference proteome</keyword>
<feature type="region of interest" description="Disordered" evidence="1">
    <location>
        <begin position="249"/>
        <end position="274"/>
    </location>
</feature>
<evidence type="ECO:0000313" key="4">
    <source>
        <dbReference type="Proteomes" id="UP000321261"/>
    </source>
</evidence>
<sequence>MREPGGTGDPAYLDNERRALEHLERAGVALAPLILTSDVGVVLMTDMGTGPSVQDLLIADASTPAERGLVALASAASRVHAARGSERFRAARRVPFLDDPLGSWSDLCAAADDLGFPSPAHACADAEALAGALADERFRGFTHGDLTPSNAVVIDGEARIFDFEGAGVRHLGIDAGCLRLSFPQYGRWAVLPGPVLARMDRAYRAELVEGRPAVADDAVYERLMAEGCLAWAVVRASRLRLIASADQASDGAPRSCTRSPPRPIPPGPLGSIPR</sequence>
<protein>
    <submittedName>
        <fullName evidence="3">Phosphotransferase family enzyme</fullName>
    </submittedName>
</protein>
<evidence type="ECO:0000256" key="1">
    <source>
        <dbReference type="SAM" id="MobiDB-lite"/>
    </source>
</evidence>
<gene>
    <name evidence="3" type="ORF">FHX44_116020</name>
</gene>
<evidence type="ECO:0000313" key="3">
    <source>
        <dbReference type="EMBL" id="TWF80083.1"/>
    </source>
</evidence>
<comment type="caution">
    <text evidence="3">The sequence shown here is derived from an EMBL/GenBank/DDBJ whole genome shotgun (WGS) entry which is preliminary data.</text>
</comment>